<organism evidence="3 4">
    <name type="scientific">Paenimyroides ummariense</name>
    <dbReference type="NCBI Taxonomy" id="913024"/>
    <lineage>
        <taxon>Bacteria</taxon>
        <taxon>Pseudomonadati</taxon>
        <taxon>Bacteroidota</taxon>
        <taxon>Flavobacteriia</taxon>
        <taxon>Flavobacteriales</taxon>
        <taxon>Flavobacteriaceae</taxon>
        <taxon>Paenimyroides</taxon>
    </lineage>
</organism>
<dbReference type="OrthoDB" id="891298at2"/>
<gene>
    <name evidence="3" type="ORF">SAMN05421741_101105</name>
</gene>
<keyword evidence="2" id="KW-0812">Transmembrane</keyword>
<evidence type="ECO:0000256" key="2">
    <source>
        <dbReference type="SAM" id="Phobius"/>
    </source>
</evidence>
<dbReference type="AlphaFoldDB" id="A0A1I4W754"/>
<name>A0A1I4W754_9FLAO</name>
<proteinExistence type="predicted"/>
<feature type="transmembrane region" description="Helical" evidence="2">
    <location>
        <begin position="511"/>
        <end position="535"/>
    </location>
</feature>
<feature type="coiled-coil region" evidence="1">
    <location>
        <begin position="286"/>
        <end position="313"/>
    </location>
</feature>
<keyword evidence="4" id="KW-1185">Reference proteome</keyword>
<reference evidence="4" key="1">
    <citation type="submission" date="2016-10" db="EMBL/GenBank/DDBJ databases">
        <authorList>
            <person name="Varghese N."/>
            <person name="Submissions S."/>
        </authorList>
    </citation>
    <scope>NUCLEOTIDE SEQUENCE [LARGE SCALE GENOMIC DNA]</scope>
    <source>
        <strain evidence="4">DS-12</strain>
    </source>
</reference>
<dbReference type="EMBL" id="FOVI01000001">
    <property type="protein sequence ID" value="SFN09554.1"/>
    <property type="molecule type" value="Genomic_DNA"/>
</dbReference>
<dbReference type="Proteomes" id="UP000199036">
    <property type="component" value="Unassembled WGS sequence"/>
</dbReference>
<protein>
    <submittedName>
        <fullName evidence="3">Uncharacterized protein</fullName>
    </submittedName>
</protein>
<sequence length="634" mass="74864">MELDIFNKFLTDFSALKTVTELKEKQEAFFLDLTYIVNKSIIEGEYLNIIDITDGYYIWFEILSLNSQEFTHISGAKYKDIEDFLHSLKYLISLYSLFSKKICKLYNRGVLEYIDTEIYISSENLIYKEFNSFFELTENNIELSKIDHQFINDESLLKELFKVKNNITNIRISTSQFNRNSSLHSSFTNLKDALILKVNFLIDKWYIRSSTKLKDTEFKFEEFKNIAKYNLPKNNNLNKYKDKIKYLYELDGYSYSNLLENKFNDIDKTNKKKLTFFELHTLVKYYKDKVNNLDKLNEVLRAFSNKLENFKSINIYEKFSYNISYQYCLNNYFSLFCEDFYNNCNDLNEKNLNTKLNILYKKYKDVKAKSISLTDNFFIQYKLLSYSFLTIEKVLNNAGDKTIEALNSSSNHFNIILTEVLEEYENKIQWSLKNNNYIFKLPYDESLIAYKNLNIYIASSFLLPKVNEDIINEKRLLLNHHQKLSVFFNIENQIDEIKKLKENFELDNKKLIETVTIFTAIISFIVGSIGAYKFLTTFTEALIFIIVFGISISIFVLLIFISTKGIEALKKYKLALISVYALAFIILTALIPFNYHSSEYIENSNKSRDSLHNAQERKIENLEKLILLNKSSQD</sequence>
<feature type="transmembrane region" description="Helical" evidence="2">
    <location>
        <begin position="541"/>
        <end position="562"/>
    </location>
</feature>
<evidence type="ECO:0000313" key="3">
    <source>
        <dbReference type="EMBL" id="SFN09554.1"/>
    </source>
</evidence>
<dbReference type="RefSeq" id="WP_091517444.1">
    <property type="nucleotide sequence ID" value="NZ_FOVI01000001.1"/>
</dbReference>
<keyword evidence="2" id="KW-1133">Transmembrane helix</keyword>
<evidence type="ECO:0000313" key="4">
    <source>
        <dbReference type="Proteomes" id="UP000199036"/>
    </source>
</evidence>
<keyword evidence="2" id="KW-0472">Membrane</keyword>
<evidence type="ECO:0000256" key="1">
    <source>
        <dbReference type="SAM" id="Coils"/>
    </source>
</evidence>
<accession>A0A1I4W754</accession>
<keyword evidence="1" id="KW-0175">Coiled coil</keyword>
<feature type="transmembrane region" description="Helical" evidence="2">
    <location>
        <begin position="574"/>
        <end position="595"/>
    </location>
</feature>
<dbReference type="STRING" id="913024.SAMN05421741_101105"/>